<dbReference type="GO" id="GO:0030980">
    <property type="term" value="P:alpha-glucan catabolic process"/>
    <property type="evidence" value="ECO:0007669"/>
    <property type="project" value="TreeGrafter"/>
</dbReference>
<dbReference type="RefSeq" id="WP_227422542.1">
    <property type="nucleotide sequence ID" value="NZ_CP071868.1"/>
</dbReference>
<dbReference type="Proteomes" id="UP000663937">
    <property type="component" value="Chromosome"/>
</dbReference>
<dbReference type="SUPFAM" id="SSF51445">
    <property type="entry name" value="(Trans)glycosidases"/>
    <property type="match status" value="1"/>
</dbReference>
<name>A0A8A4ZCU0_9MICO</name>
<protein>
    <submittedName>
        <fullName evidence="3">Malto-oligosyltrehalose synthase</fullName>
    </submittedName>
</protein>
<dbReference type="Gene3D" id="1.10.150.200">
    <property type="entry name" value="Maltooligosyl trehalose synthase, domain 3"/>
    <property type="match status" value="1"/>
</dbReference>
<gene>
    <name evidence="3" type="primary">treY</name>
    <name evidence="3" type="ORF">J4E96_13060</name>
</gene>
<sequence length="843" mass="91202">MSDTHEAAAVASDRRRPAPGHAVPVSTYRLQLGEDLTLDDAAARVPYLADLGVTHLYLSPILRAAPGSTHGYDVVDHTEIAPTLGGRAALDRLATAAHARGLGMILDIVPNHMAVPTPVWHNRALWSVLAHGAESEYAAWFDVDWSAGEGALLMPVLGDRIGAVLAAGELVLDRAVIPGFEDEGEVDVLRYHEHMFPVRAETAALPLGELVDRQHYRLAFWRVADEELNYRRFFDVGTLAAIRVEDPDVFDATHALVLELLANGTFDGLRIDHPDGLADPAGYLARLSEATGGAWVAVEKILAGDEELPGDWVTVGTTGYEGLWRLQSTFVDPGGATTLGAVMHRLTGDTPADLPTIVISAKREIVDGALYAEVHRLTELAASICREDLRLRDHTWRALQDCLVELLVAFDRYRAYVVPGQPVHPVSAEALLAAAQIARGRLGAERSATIDVVVDLLLGREAGSAGRTRGARRDELIVRFQQTCGAVMAKGVEDTAFYRWTHEVGLCEVGGEPGRFSFRPEELHAWAAQAQRQTPVQMTTLSTHDTKRGEDTRARLGVLTELSLEWATLIDALRAATAAYRTALLDGRTENLLWQTLAGTWSEDGPIEPERLTEYLIKATREAKTSTRWTAPDEAYETALTGLATRALADPNVVALFADWVTRTRAGVQAATLGTKLVQLTLPGVADVYQGSEVPALTLVDPDNRRPVDHEDLAARLARLDDGAAPRDLADEKLLITSRALRLRRDLPEAFVGLGAGYSPLPTSTGHALAFARTVDGAPQVVTVATRLAIGLDKLRGWSGHTIALPEGDWLDVLSDRVVVGGVQPIGPLLEKLPVALLVRTGV</sequence>
<dbReference type="InterPro" id="IPR012767">
    <property type="entry name" value="Trehalose_TreY"/>
</dbReference>
<proteinExistence type="predicted"/>
<dbReference type="Gene3D" id="3.30.1590.10">
    <property type="entry name" value="Maltooligosyl trehalose synthase, domain 2"/>
    <property type="match status" value="1"/>
</dbReference>
<dbReference type="InterPro" id="IPR006047">
    <property type="entry name" value="GH13_cat_dom"/>
</dbReference>
<dbReference type="CDD" id="cd11336">
    <property type="entry name" value="AmyAc_MTSase"/>
    <property type="match status" value="1"/>
</dbReference>
<evidence type="ECO:0000313" key="3">
    <source>
        <dbReference type="EMBL" id="QTE28307.1"/>
    </source>
</evidence>
<dbReference type="PANTHER" id="PTHR10357">
    <property type="entry name" value="ALPHA-AMYLASE FAMILY MEMBER"/>
    <property type="match status" value="1"/>
</dbReference>
<feature type="region of interest" description="Disordered" evidence="1">
    <location>
        <begin position="1"/>
        <end position="22"/>
    </location>
</feature>
<dbReference type="PANTHER" id="PTHR10357:SF216">
    <property type="entry name" value="MALTOOLIGOSYL TREHALOSE SYNTHASE-RELATED"/>
    <property type="match status" value="1"/>
</dbReference>
<dbReference type="InterPro" id="IPR017853">
    <property type="entry name" value="GH"/>
</dbReference>
<dbReference type="Pfam" id="PF00128">
    <property type="entry name" value="Alpha-amylase"/>
    <property type="match status" value="1"/>
</dbReference>
<evidence type="ECO:0000259" key="2">
    <source>
        <dbReference type="SMART" id="SM00642"/>
    </source>
</evidence>
<dbReference type="NCBIfam" id="TIGR02401">
    <property type="entry name" value="trehalose_TreY"/>
    <property type="match status" value="1"/>
</dbReference>
<dbReference type="EMBL" id="CP071868">
    <property type="protein sequence ID" value="QTE28307.1"/>
    <property type="molecule type" value="Genomic_DNA"/>
</dbReference>
<feature type="domain" description="Glycosyl hydrolase family 13 catalytic" evidence="2">
    <location>
        <begin position="24"/>
        <end position="721"/>
    </location>
</feature>
<evidence type="ECO:0000256" key="1">
    <source>
        <dbReference type="SAM" id="MobiDB-lite"/>
    </source>
</evidence>
<dbReference type="KEGG" id="psic:J4E96_13060"/>
<dbReference type="AlphaFoldDB" id="A0A8A4ZCU0"/>
<evidence type="ECO:0000313" key="4">
    <source>
        <dbReference type="Proteomes" id="UP000663937"/>
    </source>
</evidence>
<dbReference type="SMART" id="SM00642">
    <property type="entry name" value="Aamy"/>
    <property type="match status" value="1"/>
</dbReference>
<keyword evidence="4" id="KW-1185">Reference proteome</keyword>
<dbReference type="GO" id="GO:0047470">
    <property type="term" value="F:(1,4)-alpha-D-glucan 1-alpha-D-glucosylmutase activity"/>
    <property type="evidence" value="ECO:0007669"/>
    <property type="project" value="TreeGrafter"/>
</dbReference>
<dbReference type="Gene3D" id="1.10.10.470">
    <property type="entry name" value="Maltooligosyl trehalose synthase, domain 4"/>
    <property type="match status" value="1"/>
</dbReference>
<reference evidence="3" key="1">
    <citation type="submission" date="2021-03" db="EMBL/GenBank/DDBJ databases">
        <title>Pengzhenrongella sicca gen. nov., sp. nov., a new member of suborder Micrococcineae isolated from High-Arctic tundra soil.</title>
        <authorList>
            <person name="Peng F."/>
        </authorList>
    </citation>
    <scope>NUCLEOTIDE SEQUENCE</scope>
    <source>
        <strain evidence="3">LRZ-2</strain>
    </source>
</reference>
<dbReference type="InterPro" id="IPR013797">
    <property type="entry name" value="Maltooligo_trehalose_synth_4"/>
</dbReference>
<dbReference type="Gene3D" id="3.20.20.80">
    <property type="entry name" value="Glycosidases"/>
    <property type="match status" value="1"/>
</dbReference>
<organism evidence="3 4">
    <name type="scientific">Pengzhenrongella sicca</name>
    <dbReference type="NCBI Taxonomy" id="2819238"/>
    <lineage>
        <taxon>Bacteria</taxon>
        <taxon>Bacillati</taxon>
        <taxon>Actinomycetota</taxon>
        <taxon>Actinomycetes</taxon>
        <taxon>Micrococcales</taxon>
        <taxon>Pengzhenrongella</taxon>
    </lineage>
</organism>
<feature type="compositionally biased region" description="Basic and acidic residues" evidence="1">
    <location>
        <begin position="1"/>
        <end position="16"/>
    </location>
</feature>
<accession>A0A8A4ZCU0</accession>
<dbReference type="GO" id="GO:0005992">
    <property type="term" value="P:trehalose biosynthetic process"/>
    <property type="evidence" value="ECO:0007669"/>
    <property type="project" value="TreeGrafter"/>
</dbReference>